<evidence type="ECO:0008006" key="5">
    <source>
        <dbReference type="Google" id="ProtNLM"/>
    </source>
</evidence>
<sequence>MTGQQKLVSLWLLLLLVVALCPGAQYTYSKRGGGTHKSGKSNKVPASKGHGLPKPGLKWAGAAAAGMLGGTGTGYGLGFLGRPKYGSRGHAGQKTESSGRHDSHGQTFRNQSRWRAFLKAAAPAHLSNSLLLLGHEKRKNIVVWGM</sequence>
<evidence type="ECO:0000256" key="2">
    <source>
        <dbReference type="SAM" id="SignalP"/>
    </source>
</evidence>
<reference evidence="3" key="1">
    <citation type="submission" date="2025-08" db="UniProtKB">
        <authorList>
            <consortium name="Ensembl"/>
        </authorList>
    </citation>
    <scope>IDENTIFICATION</scope>
</reference>
<feature type="region of interest" description="Disordered" evidence="1">
    <location>
        <begin position="30"/>
        <end position="52"/>
    </location>
</feature>
<keyword evidence="4" id="KW-1185">Reference proteome</keyword>
<feature type="signal peptide" evidence="2">
    <location>
        <begin position="1"/>
        <end position="26"/>
    </location>
</feature>
<keyword evidence="2" id="KW-0732">Signal</keyword>
<dbReference type="Ensembl" id="ENSHCOT00000000492.1">
    <property type="protein sequence ID" value="ENSHCOP00000022663.1"/>
    <property type="gene ID" value="ENSHCOG00000010565.1"/>
</dbReference>
<protein>
    <recommendedName>
        <fullName evidence="5">Shadow of prion protein</fullName>
    </recommendedName>
</protein>
<reference evidence="3" key="2">
    <citation type="submission" date="2025-09" db="UniProtKB">
        <authorList>
            <consortium name="Ensembl"/>
        </authorList>
    </citation>
    <scope>IDENTIFICATION</scope>
</reference>
<dbReference type="Proteomes" id="UP000264820">
    <property type="component" value="Unplaced"/>
</dbReference>
<dbReference type="AlphaFoldDB" id="A0A3Q2Z9A3"/>
<name>A0A3Q2Z9A3_HIPCM</name>
<proteinExistence type="predicted"/>
<accession>A0A3Q2Z9A3</accession>
<evidence type="ECO:0000256" key="1">
    <source>
        <dbReference type="SAM" id="MobiDB-lite"/>
    </source>
</evidence>
<feature type="region of interest" description="Disordered" evidence="1">
    <location>
        <begin position="86"/>
        <end position="109"/>
    </location>
</feature>
<feature type="chain" id="PRO_5018534021" description="Shadow of prion protein" evidence="2">
    <location>
        <begin position="27"/>
        <end position="146"/>
    </location>
</feature>
<dbReference type="GeneTree" id="ENSGT00390000016468"/>
<organism evidence="3 4">
    <name type="scientific">Hippocampus comes</name>
    <name type="common">Tiger tail seahorse</name>
    <dbReference type="NCBI Taxonomy" id="109280"/>
    <lineage>
        <taxon>Eukaryota</taxon>
        <taxon>Metazoa</taxon>
        <taxon>Chordata</taxon>
        <taxon>Craniata</taxon>
        <taxon>Vertebrata</taxon>
        <taxon>Euteleostomi</taxon>
        <taxon>Actinopterygii</taxon>
        <taxon>Neopterygii</taxon>
        <taxon>Teleostei</taxon>
        <taxon>Neoteleostei</taxon>
        <taxon>Acanthomorphata</taxon>
        <taxon>Syngnathiaria</taxon>
        <taxon>Syngnathiformes</taxon>
        <taxon>Syngnathoidei</taxon>
        <taxon>Syngnathidae</taxon>
        <taxon>Hippocampus</taxon>
    </lineage>
</organism>
<dbReference type="OMA" id="YAYSKRG"/>
<evidence type="ECO:0000313" key="4">
    <source>
        <dbReference type="Proteomes" id="UP000264820"/>
    </source>
</evidence>
<evidence type="ECO:0000313" key="3">
    <source>
        <dbReference type="Ensembl" id="ENSHCOP00000022663.1"/>
    </source>
</evidence>